<evidence type="ECO:0000256" key="10">
    <source>
        <dbReference type="RuleBase" id="RU000461"/>
    </source>
</evidence>
<dbReference type="PROSITE" id="PS00086">
    <property type="entry name" value="CYTOCHROME_P450"/>
    <property type="match status" value="1"/>
</dbReference>
<dbReference type="OrthoDB" id="1470350at2759"/>
<dbReference type="CDD" id="cd11065">
    <property type="entry name" value="CYP64-like"/>
    <property type="match status" value="1"/>
</dbReference>
<dbReference type="Gene3D" id="1.10.630.10">
    <property type="entry name" value="Cytochrome P450"/>
    <property type="match status" value="1"/>
</dbReference>
<comment type="similarity">
    <text evidence="3 10">Belongs to the cytochrome P450 family.</text>
</comment>
<dbReference type="InterPro" id="IPR002401">
    <property type="entry name" value="Cyt_P450_E_grp-I"/>
</dbReference>
<evidence type="ECO:0000256" key="3">
    <source>
        <dbReference type="ARBA" id="ARBA00010617"/>
    </source>
</evidence>
<dbReference type="PANTHER" id="PTHR46300">
    <property type="entry name" value="P450, PUTATIVE (EUROFUNG)-RELATED-RELATED"/>
    <property type="match status" value="1"/>
</dbReference>
<keyword evidence="13" id="KW-1185">Reference proteome</keyword>
<dbReference type="GO" id="GO:0016705">
    <property type="term" value="F:oxidoreductase activity, acting on paired donors, with incorporation or reduction of molecular oxygen"/>
    <property type="evidence" value="ECO:0007669"/>
    <property type="project" value="InterPro"/>
</dbReference>
<evidence type="ECO:0000256" key="7">
    <source>
        <dbReference type="ARBA" id="ARBA00023004"/>
    </source>
</evidence>
<protein>
    <submittedName>
        <fullName evidence="12">Cytochrome P450</fullName>
    </submittedName>
</protein>
<keyword evidence="6 10" id="KW-0560">Oxidoreductase</keyword>
<evidence type="ECO:0000256" key="11">
    <source>
        <dbReference type="SAM" id="SignalP"/>
    </source>
</evidence>
<evidence type="ECO:0000256" key="6">
    <source>
        <dbReference type="ARBA" id="ARBA00023002"/>
    </source>
</evidence>
<evidence type="ECO:0000256" key="8">
    <source>
        <dbReference type="ARBA" id="ARBA00023033"/>
    </source>
</evidence>
<dbReference type="GO" id="GO:0005506">
    <property type="term" value="F:iron ion binding"/>
    <property type="evidence" value="ECO:0007669"/>
    <property type="project" value="InterPro"/>
</dbReference>
<dbReference type="STRING" id="230819.A0A5C3LAR6"/>
<dbReference type="InterPro" id="IPR001128">
    <property type="entry name" value="Cyt_P450"/>
</dbReference>
<evidence type="ECO:0000256" key="9">
    <source>
        <dbReference type="PIRSR" id="PIRSR602401-1"/>
    </source>
</evidence>
<dbReference type="Pfam" id="PF00067">
    <property type="entry name" value="p450"/>
    <property type="match status" value="1"/>
</dbReference>
<keyword evidence="5 9" id="KW-0479">Metal-binding</keyword>
<dbReference type="PRINTS" id="PR00385">
    <property type="entry name" value="P450"/>
</dbReference>
<dbReference type="InterPro" id="IPR017972">
    <property type="entry name" value="Cyt_P450_CS"/>
</dbReference>
<dbReference type="EMBL" id="ML210187">
    <property type="protein sequence ID" value="TFK25368.1"/>
    <property type="molecule type" value="Genomic_DNA"/>
</dbReference>
<evidence type="ECO:0000256" key="4">
    <source>
        <dbReference type="ARBA" id="ARBA00022617"/>
    </source>
</evidence>
<feature type="binding site" description="axial binding residue" evidence="9">
    <location>
        <position position="443"/>
    </location>
    <ligand>
        <name>heme</name>
        <dbReference type="ChEBI" id="CHEBI:30413"/>
    </ligand>
    <ligandPart>
        <name>Fe</name>
        <dbReference type="ChEBI" id="CHEBI:18248"/>
    </ligandPart>
</feature>
<dbReference type="GO" id="GO:0004497">
    <property type="term" value="F:monooxygenase activity"/>
    <property type="evidence" value="ECO:0007669"/>
    <property type="project" value="UniProtKB-KW"/>
</dbReference>
<evidence type="ECO:0000256" key="5">
    <source>
        <dbReference type="ARBA" id="ARBA00022723"/>
    </source>
</evidence>
<reference evidence="12 13" key="1">
    <citation type="journal article" date="2019" name="Nat. Ecol. Evol.">
        <title>Megaphylogeny resolves global patterns of mushroom evolution.</title>
        <authorList>
            <person name="Varga T."/>
            <person name="Krizsan K."/>
            <person name="Foldi C."/>
            <person name="Dima B."/>
            <person name="Sanchez-Garcia M."/>
            <person name="Sanchez-Ramirez S."/>
            <person name="Szollosi G.J."/>
            <person name="Szarkandi J.G."/>
            <person name="Papp V."/>
            <person name="Albert L."/>
            <person name="Andreopoulos W."/>
            <person name="Angelini C."/>
            <person name="Antonin V."/>
            <person name="Barry K.W."/>
            <person name="Bougher N.L."/>
            <person name="Buchanan P."/>
            <person name="Buyck B."/>
            <person name="Bense V."/>
            <person name="Catcheside P."/>
            <person name="Chovatia M."/>
            <person name="Cooper J."/>
            <person name="Damon W."/>
            <person name="Desjardin D."/>
            <person name="Finy P."/>
            <person name="Geml J."/>
            <person name="Haridas S."/>
            <person name="Hughes K."/>
            <person name="Justo A."/>
            <person name="Karasinski D."/>
            <person name="Kautmanova I."/>
            <person name="Kiss B."/>
            <person name="Kocsube S."/>
            <person name="Kotiranta H."/>
            <person name="LaButti K.M."/>
            <person name="Lechner B.E."/>
            <person name="Liimatainen K."/>
            <person name="Lipzen A."/>
            <person name="Lukacs Z."/>
            <person name="Mihaltcheva S."/>
            <person name="Morgado L.N."/>
            <person name="Niskanen T."/>
            <person name="Noordeloos M.E."/>
            <person name="Ohm R.A."/>
            <person name="Ortiz-Santana B."/>
            <person name="Ovrebo C."/>
            <person name="Racz N."/>
            <person name="Riley R."/>
            <person name="Savchenko A."/>
            <person name="Shiryaev A."/>
            <person name="Soop K."/>
            <person name="Spirin V."/>
            <person name="Szebenyi C."/>
            <person name="Tomsovsky M."/>
            <person name="Tulloss R.E."/>
            <person name="Uehling J."/>
            <person name="Grigoriev I.V."/>
            <person name="Vagvolgyi C."/>
            <person name="Papp T."/>
            <person name="Martin F.M."/>
            <person name="Miettinen O."/>
            <person name="Hibbett D.S."/>
            <person name="Nagy L.G."/>
        </authorList>
    </citation>
    <scope>NUCLEOTIDE SEQUENCE [LARGE SCALE GENOMIC DNA]</scope>
    <source>
        <strain evidence="12 13">CBS 121175</strain>
    </source>
</reference>
<evidence type="ECO:0000313" key="12">
    <source>
        <dbReference type="EMBL" id="TFK25368.1"/>
    </source>
</evidence>
<evidence type="ECO:0000256" key="2">
    <source>
        <dbReference type="ARBA" id="ARBA00005179"/>
    </source>
</evidence>
<dbReference type="InterPro" id="IPR050364">
    <property type="entry name" value="Cytochrome_P450_fung"/>
</dbReference>
<comment type="pathway">
    <text evidence="2">Secondary metabolite biosynthesis.</text>
</comment>
<accession>A0A5C3LAR6</accession>
<feature type="chain" id="PRO_5023064418" evidence="11">
    <location>
        <begin position="23"/>
        <end position="517"/>
    </location>
</feature>
<name>A0A5C3LAR6_COPMA</name>
<evidence type="ECO:0000313" key="13">
    <source>
        <dbReference type="Proteomes" id="UP000307440"/>
    </source>
</evidence>
<keyword evidence="7 9" id="KW-0408">Iron</keyword>
<keyword evidence="11" id="KW-0732">Signal</keyword>
<dbReference type="Proteomes" id="UP000307440">
    <property type="component" value="Unassembled WGS sequence"/>
</dbReference>
<dbReference type="PRINTS" id="PR00463">
    <property type="entry name" value="EP450I"/>
</dbReference>
<sequence>MGAAADPVITLLLLVLPVVSLAYWGSKRRRANLPLPPQPPGWPIIGNLLSLPRTRAWERFTKWGQELNSDIVYLNFCGAGIVILNTFEVAMDLLDKRSGIYSDRPRAVLIDEMVGFGYMLSRLKYGDRWRERRRLFHEHLRPSKSSVYEPKILDQVRRTMVQLANRPPDKIQSIFRHMSGGIALSVSYGLSIGDKDDLHIAFAEEVLGKLNSLAGPAVFVLNRFPIFRHIPSWFPGARFKRQALQVRPYADRFRELPFAAGVANLETPDATDSFISRALERMRESSEKVCLDAIKDTAAVAYVAGSETTYAGMSYWIRDMIVHPDVQSQLQNEIDSVLCGRLPEFTDLAKLPLLEASILESLRLYTIVPTGVPHASSEDDVYRGYFIPKGSTVIPNSWAMLHNEKDYPDAMVYNPSRFLRNGIIDPDVLDPRRIAFGFGRRICAGLHIANATLLMAAATVVALFEVRKVDGEEVEMGMKNGFVHHPNPYRCIFEVRNDVSGALLGQLEEEGAVIAGK</sequence>
<dbReference type="InterPro" id="IPR036396">
    <property type="entry name" value="Cyt_P450_sf"/>
</dbReference>
<gene>
    <name evidence="12" type="ORF">FA15DRAFT_755884</name>
</gene>
<proteinExistence type="inferred from homology"/>
<keyword evidence="4 9" id="KW-0349">Heme</keyword>
<dbReference type="SUPFAM" id="SSF48264">
    <property type="entry name" value="Cytochrome P450"/>
    <property type="match status" value="1"/>
</dbReference>
<keyword evidence="8 10" id="KW-0503">Monooxygenase</keyword>
<organism evidence="12 13">
    <name type="scientific">Coprinopsis marcescibilis</name>
    <name type="common">Agaric fungus</name>
    <name type="synonym">Psathyrella marcescibilis</name>
    <dbReference type="NCBI Taxonomy" id="230819"/>
    <lineage>
        <taxon>Eukaryota</taxon>
        <taxon>Fungi</taxon>
        <taxon>Dikarya</taxon>
        <taxon>Basidiomycota</taxon>
        <taxon>Agaricomycotina</taxon>
        <taxon>Agaricomycetes</taxon>
        <taxon>Agaricomycetidae</taxon>
        <taxon>Agaricales</taxon>
        <taxon>Agaricineae</taxon>
        <taxon>Psathyrellaceae</taxon>
        <taxon>Coprinopsis</taxon>
    </lineage>
</organism>
<dbReference type="GO" id="GO:0020037">
    <property type="term" value="F:heme binding"/>
    <property type="evidence" value="ECO:0007669"/>
    <property type="project" value="InterPro"/>
</dbReference>
<dbReference type="AlphaFoldDB" id="A0A5C3LAR6"/>
<dbReference type="PANTHER" id="PTHR46300:SF7">
    <property type="entry name" value="P450, PUTATIVE (EUROFUNG)-RELATED"/>
    <property type="match status" value="1"/>
</dbReference>
<comment type="cofactor">
    <cofactor evidence="1 9">
        <name>heme</name>
        <dbReference type="ChEBI" id="CHEBI:30413"/>
    </cofactor>
</comment>
<feature type="signal peptide" evidence="11">
    <location>
        <begin position="1"/>
        <end position="22"/>
    </location>
</feature>
<evidence type="ECO:0000256" key="1">
    <source>
        <dbReference type="ARBA" id="ARBA00001971"/>
    </source>
</evidence>